<comment type="similarity">
    <text evidence="3">Belongs to the nitronate monooxygenase family. NMO class I subfamily.</text>
</comment>
<evidence type="ECO:0000256" key="1">
    <source>
        <dbReference type="ARBA" id="ARBA00001917"/>
    </source>
</evidence>
<comment type="cofactor">
    <cofactor evidence="1">
        <name>FMN</name>
        <dbReference type="ChEBI" id="CHEBI:58210"/>
    </cofactor>
</comment>
<organism evidence="13 14">
    <name type="scientific">Nocardia jinanensis</name>
    <dbReference type="NCBI Taxonomy" id="382504"/>
    <lineage>
        <taxon>Bacteria</taxon>
        <taxon>Bacillati</taxon>
        <taxon>Actinomycetota</taxon>
        <taxon>Actinomycetes</taxon>
        <taxon>Mycobacteriales</taxon>
        <taxon>Nocardiaceae</taxon>
        <taxon>Nocardia</taxon>
    </lineage>
</organism>
<reference evidence="13" key="1">
    <citation type="journal article" date="2014" name="Int. J. Syst. Evol. Microbiol.">
        <title>Complete genome sequence of Corynebacterium casei LMG S-19264T (=DSM 44701T), isolated from a smear-ripened cheese.</title>
        <authorList>
            <consortium name="US DOE Joint Genome Institute (JGI-PGF)"/>
            <person name="Walter F."/>
            <person name="Albersmeier A."/>
            <person name="Kalinowski J."/>
            <person name="Ruckert C."/>
        </authorList>
    </citation>
    <scope>NUCLEOTIDE SEQUENCE</scope>
    <source>
        <strain evidence="13">CGMCC 4.3508</strain>
    </source>
</reference>
<evidence type="ECO:0000256" key="10">
    <source>
        <dbReference type="ARBA" id="ARBA00023033"/>
    </source>
</evidence>
<dbReference type="GO" id="GO:0000166">
    <property type="term" value="F:nucleotide binding"/>
    <property type="evidence" value="ECO:0007669"/>
    <property type="project" value="UniProtKB-KW"/>
</dbReference>
<dbReference type="RefSeq" id="WP_267886560.1">
    <property type="nucleotide sequence ID" value="NZ_BMMH01000012.1"/>
</dbReference>
<proteinExistence type="inferred from homology"/>
<evidence type="ECO:0000256" key="7">
    <source>
        <dbReference type="ARBA" id="ARBA00022643"/>
    </source>
</evidence>
<keyword evidence="7" id="KW-0288">FMN</keyword>
<dbReference type="Pfam" id="PF03060">
    <property type="entry name" value="NMO"/>
    <property type="match status" value="1"/>
</dbReference>
<dbReference type="GO" id="GO:0018580">
    <property type="term" value="F:nitronate monooxygenase activity"/>
    <property type="evidence" value="ECO:0007669"/>
    <property type="project" value="InterPro"/>
</dbReference>
<sequence>MGVDRVGVDVEVDVFDFGDLAVPIVAAPMAGGPSTPELVAGVTEAGGLSFLAAGYKTPEAVALQIREVRARTDAAFGVNLFVPQRNSYDAAAVEEYRARLGETARRYGIDLPAVREFDDDRFAEKVDLLVDQRVPVVSLTFGLPPVDTVRRLRDAGSAVIATVTGPDEARAAVEAGVDALCLQGPEGGGHRGTFRVEDEPGTTPLIELLDEITAWCPLPVVAAGGISDGARIVEALAHGAVAVQLGTAFLRSTESGARTAHKDALADPQFTDTVVTRVFSGRPARGLANEFIAEYGTAPAAYPQIHHLTSPIRAAAAEKYIAGDMALWAGTGFREASPDPAGTILRRLWDEALVSGAARG</sequence>
<dbReference type="SUPFAM" id="SSF51412">
    <property type="entry name" value="Inosine monophosphate dehydrogenase (IMPDH)"/>
    <property type="match status" value="1"/>
</dbReference>
<accession>A0A917VVY2</accession>
<dbReference type="GO" id="GO:0009636">
    <property type="term" value="P:response to toxic substance"/>
    <property type="evidence" value="ECO:0007669"/>
    <property type="project" value="UniProtKB-KW"/>
</dbReference>
<dbReference type="Proteomes" id="UP000638263">
    <property type="component" value="Unassembled WGS sequence"/>
</dbReference>
<evidence type="ECO:0000313" key="14">
    <source>
        <dbReference type="Proteomes" id="UP000638263"/>
    </source>
</evidence>
<name>A0A917VVY2_9NOCA</name>
<dbReference type="Gene3D" id="3.20.20.70">
    <property type="entry name" value="Aldolase class I"/>
    <property type="match status" value="1"/>
</dbReference>
<evidence type="ECO:0000256" key="6">
    <source>
        <dbReference type="ARBA" id="ARBA00022630"/>
    </source>
</evidence>
<keyword evidence="5" id="KW-0216">Detoxification</keyword>
<evidence type="ECO:0000256" key="5">
    <source>
        <dbReference type="ARBA" id="ARBA00022575"/>
    </source>
</evidence>
<evidence type="ECO:0000256" key="8">
    <source>
        <dbReference type="ARBA" id="ARBA00022741"/>
    </source>
</evidence>
<keyword evidence="10" id="KW-0503">Monooxygenase</keyword>
<evidence type="ECO:0000313" key="13">
    <source>
        <dbReference type="EMBL" id="GGL30030.1"/>
    </source>
</evidence>
<evidence type="ECO:0000256" key="12">
    <source>
        <dbReference type="ARBA" id="ARBA00049401"/>
    </source>
</evidence>
<comment type="function">
    <text evidence="2">Nitronate monooxygenase that uses molecular oxygen to catalyze the oxidative denitrification of alkyl nitronates. Acts on propionate 3-nitronate (P3N), the presumed physiological substrate. Probably functions in the detoxification of P3N, a metabolic poison produced by plants and fungi as a defense mechanism.</text>
</comment>
<protein>
    <recommendedName>
        <fullName evidence="4">Probable nitronate monooxygenase</fullName>
    </recommendedName>
    <alternativeName>
        <fullName evidence="11">Propionate 3-nitronate monooxygenase</fullName>
    </alternativeName>
</protein>
<evidence type="ECO:0000256" key="4">
    <source>
        <dbReference type="ARBA" id="ARBA00013457"/>
    </source>
</evidence>
<keyword evidence="6" id="KW-0285">Flavoprotein</keyword>
<evidence type="ECO:0000256" key="9">
    <source>
        <dbReference type="ARBA" id="ARBA00023002"/>
    </source>
</evidence>
<dbReference type="PANTHER" id="PTHR42747">
    <property type="entry name" value="NITRONATE MONOOXYGENASE-RELATED"/>
    <property type="match status" value="1"/>
</dbReference>
<gene>
    <name evidence="13" type="ORF">GCM10011588_50980</name>
</gene>
<evidence type="ECO:0000256" key="11">
    <source>
        <dbReference type="ARBA" id="ARBA00031155"/>
    </source>
</evidence>
<dbReference type="InterPro" id="IPR004136">
    <property type="entry name" value="NMO"/>
</dbReference>
<keyword evidence="8" id="KW-0547">Nucleotide-binding</keyword>
<keyword evidence="14" id="KW-1185">Reference proteome</keyword>
<dbReference type="CDD" id="cd04730">
    <property type="entry name" value="NPD_like"/>
    <property type="match status" value="1"/>
</dbReference>
<keyword evidence="9" id="KW-0560">Oxidoreductase</keyword>
<dbReference type="AlphaFoldDB" id="A0A917VVY2"/>
<evidence type="ECO:0000256" key="3">
    <source>
        <dbReference type="ARBA" id="ARBA00009881"/>
    </source>
</evidence>
<dbReference type="FunFam" id="3.20.20.70:FF:000154">
    <property type="entry name" value="Probable nitronate monooxygenase"/>
    <property type="match status" value="1"/>
</dbReference>
<evidence type="ECO:0000256" key="2">
    <source>
        <dbReference type="ARBA" id="ARBA00003535"/>
    </source>
</evidence>
<dbReference type="PANTHER" id="PTHR42747:SF3">
    <property type="entry name" value="NITRONATE MONOOXYGENASE-RELATED"/>
    <property type="match status" value="1"/>
</dbReference>
<comment type="catalytic activity">
    <reaction evidence="12">
        <text>3 propionate 3-nitronate + 3 O2 + H2O = 3 3-oxopropanoate + 2 nitrate + nitrite + H2O2 + 3 H(+)</text>
        <dbReference type="Rhea" id="RHEA:57332"/>
        <dbReference type="ChEBI" id="CHEBI:15377"/>
        <dbReference type="ChEBI" id="CHEBI:15378"/>
        <dbReference type="ChEBI" id="CHEBI:15379"/>
        <dbReference type="ChEBI" id="CHEBI:16240"/>
        <dbReference type="ChEBI" id="CHEBI:16301"/>
        <dbReference type="ChEBI" id="CHEBI:17632"/>
        <dbReference type="ChEBI" id="CHEBI:33190"/>
        <dbReference type="ChEBI" id="CHEBI:136067"/>
    </reaction>
</comment>
<dbReference type="EMBL" id="BMMH01000012">
    <property type="protein sequence ID" value="GGL30030.1"/>
    <property type="molecule type" value="Genomic_DNA"/>
</dbReference>
<reference evidence="13" key="2">
    <citation type="submission" date="2020-09" db="EMBL/GenBank/DDBJ databases">
        <authorList>
            <person name="Sun Q."/>
            <person name="Zhou Y."/>
        </authorList>
    </citation>
    <scope>NUCLEOTIDE SEQUENCE</scope>
    <source>
        <strain evidence="13">CGMCC 4.3508</strain>
    </source>
</reference>
<comment type="caution">
    <text evidence="13">The sequence shown here is derived from an EMBL/GenBank/DDBJ whole genome shotgun (WGS) entry which is preliminary data.</text>
</comment>
<dbReference type="InterPro" id="IPR013785">
    <property type="entry name" value="Aldolase_TIM"/>
</dbReference>